<proteinExistence type="predicted"/>
<dbReference type="AlphaFoldDB" id="A0ABD5YVS3"/>
<dbReference type="RefSeq" id="WP_248910023.1">
    <property type="nucleotide sequence ID" value="NZ_CP109980.1"/>
</dbReference>
<dbReference type="Proteomes" id="UP001596417">
    <property type="component" value="Unassembled WGS sequence"/>
</dbReference>
<evidence type="ECO:0000256" key="1">
    <source>
        <dbReference type="SAM" id="Phobius"/>
    </source>
</evidence>
<feature type="transmembrane region" description="Helical" evidence="1">
    <location>
        <begin position="79"/>
        <end position="102"/>
    </location>
</feature>
<reference evidence="2 3" key="1">
    <citation type="journal article" date="2019" name="Int. J. Syst. Evol. Microbiol.">
        <title>The Global Catalogue of Microorganisms (GCM) 10K type strain sequencing project: providing services to taxonomists for standard genome sequencing and annotation.</title>
        <authorList>
            <consortium name="The Broad Institute Genomics Platform"/>
            <consortium name="The Broad Institute Genome Sequencing Center for Infectious Disease"/>
            <person name="Wu L."/>
            <person name="Ma J."/>
        </authorList>
    </citation>
    <scope>NUCLEOTIDE SEQUENCE [LARGE SCALE GENOMIC DNA]</scope>
    <source>
        <strain evidence="2 3">RDMS1</strain>
    </source>
</reference>
<dbReference type="InterPro" id="IPR025187">
    <property type="entry name" value="DUF4112"/>
</dbReference>
<dbReference type="PANTHER" id="PTHR35519:SF2">
    <property type="entry name" value="PH DOMAIN PROTEIN"/>
    <property type="match status" value="1"/>
</dbReference>
<protein>
    <submittedName>
        <fullName evidence="2">DUF4112 domain-containing protein</fullName>
    </submittedName>
</protein>
<sequence length="124" mass="13354">MEGIDYPTDSSSAQRAVLQRTRTVAHILDESMRVPGTNVRIGVDPVLGVLPISGDIAAALLSLYIVFEAARYGVPPRTLALMVLNIAVDIVSGSIPVLGTAFDAVWKANIRNVELLEAQIEKRD</sequence>
<keyword evidence="1" id="KW-0472">Membrane</keyword>
<keyword evidence="1" id="KW-1133">Transmembrane helix</keyword>
<accession>A0ABD5YVS3</accession>
<name>A0ABD5YVS3_9EURY</name>
<evidence type="ECO:0000313" key="3">
    <source>
        <dbReference type="Proteomes" id="UP001596417"/>
    </source>
</evidence>
<dbReference type="PANTHER" id="PTHR35519">
    <property type="entry name" value="MEMBRANE PROTEINS"/>
    <property type="match status" value="1"/>
</dbReference>
<organism evidence="2 3">
    <name type="scientific">Halocatena marina</name>
    <dbReference type="NCBI Taxonomy" id="2934937"/>
    <lineage>
        <taxon>Archaea</taxon>
        <taxon>Methanobacteriati</taxon>
        <taxon>Methanobacteriota</taxon>
        <taxon>Stenosarchaea group</taxon>
        <taxon>Halobacteria</taxon>
        <taxon>Halobacteriales</taxon>
        <taxon>Natronomonadaceae</taxon>
        <taxon>Halocatena</taxon>
    </lineage>
</organism>
<evidence type="ECO:0000313" key="2">
    <source>
        <dbReference type="EMBL" id="MFC7192094.1"/>
    </source>
</evidence>
<feature type="transmembrane region" description="Helical" evidence="1">
    <location>
        <begin position="46"/>
        <end position="67"/>
    </location>
</feature>
<gene>
    <name evidence="2" type="ORF">ACFQL7_21325</name>
</gene>
<dbReference type="EMBL" id="JBHTAX010000004">
    <property type="protein sequence ID" value="MFC7192094.1"/>
    <property type="molecule type" value="Genomic_DNA"/>
</dbReference>
<comment type="caution">
    <text evidence="2">The sequence shown here is derived from an EMBL/GenBank/DDBJ whole genome shotgun (WGS) entry which is preliminary data.</text>
</comment>
<keyword evidence="3" id="KW-1185">Reference proteome</keyword>
<dbReference type="Pfam" id="PF13430">
    <property type="entry name" value="DUF4112"/>
    <property type="match status" value="1"/>
</dbReference>
<dbReference type="GeneID" id="76201780"/>
<keyword evidence="1" id="KW-0812">Transmembrane</keyword>